<evidence type="ECO:0008006" key="3">
    <source>
        <dbReference type="Google" id="ProtNLM"/>
    </source>
</evidence>
<accession>A0A7I8C2D4</accession>
<dbReference type="AlphaFoldDB" id="A0A7I8C2D4"/>
<organism evidence="1 2">
    <name type="scientific">Paraburkholderia largidicola</name>
    <dbReference type="NCBI Taxonomy" id="3014751"/>
    <lineage>
        <taxon>Bacteria</taxon>
        <taxon>Pseudomonadati</taxon>
        <taxon>Pseudomonadota</taxon>
        <taxon>Betaproteobacteria</taxon>
        <taxon>Burkholderiales</taxon>
        <taxon>Burkholderiaceae</taxon>
        <taxon>Paraburkholderia</taxon>
    </lineage>
</organism>
<reference evidence="1 2" key="1">
    <citation type="journal article" date="2020" name="Genes (Basel)">
        <title>Genomic Comparison of Insect Gut Symbionts from Divergent Burkholderia Subclades.</title>
        <authorList>
            <person name="Takeshita K."/>
            <person name="Kikuchi Y."/>
        </authorList>
    </citation>
    <scope>NUCLEOTIDE SEQUENCE [LARGE SCALE GENOMIC DNA]</scope>
    <source>
        <strain evidence="1 2">PGU16</strain>
        <plasmid evidence="1 2">PPGU16_p2</plasmid>
    </source>
</reference>
<evidence type="ECO:0000313" key="1">
    <source>
        <dbReference type="EMBL" id="BCF94709.1"/>
    </source>
</evidence>
<sequence length="92" mass="9818">MGQLLVRHGRGVGLTAAGARLLERSEMVTNTVNETREHVRAAADEKRGYLAVGLPPTMGALIGVISFESPGSSIRAWRSTSEKVKAVPCKSE</sequence>
<gene>
    <name evidence="1" type="ORF">PPGU16_77760</name>
</gene>
<keyword evidence="2" id="KW-1185">Reference proteome</keyword>
<geneLocation type="plasmid" evidence="1 2">
    <name>PPGU16_p2</name>
</geneLocation>
<dbReference type="EMBL" id="AP023177">
    <property type="protein sequence ID" value="BCF94709.1"/>
    <property type="molecule type" value="Genomic_DNA"/>
</dbReference>
<name>A0A7I8C2D4_9BURK</name>
<keyword evidence="1" id="KW-0614">Plasmid</keyword>
<dbReference type="Proteomes" id="UP000510888">
    <property type="component" value="Plasmid PPGU16_p2"/>
</dbReference>
<dbReference type="Gene3D" id="1.10.10.10">
    <property type="entry name" value="Winged helix-like DNA-binding domain superfamily/Winged helix DNA-binding domain"/>
    <property type="match status" value="1"/>
</dbReference>
<protein>
    <recommendedName>
        <fullName evidence="3">LysR family transcriptional regulator</fullName>
    </recommendedName>
</protein>
<evidence type="ECO:0000313" key="2">
    <source>
        <dbReference type="Proteomes" id="UP000510888"/>
    </source>
</evidence>
<dbReference type="KEGG" id="plad:PPGU16_77760"/>
<proteinExistence type="predicted"/>
<dbReference type="InterPro" id="IPR036388">
    <property type="entry name" value="WH-like_DNA-bd_sf"/>
</dbReference>